<accession>A0AAF0CUH4</accession>
<organism evidence="1 2">
    <name type="scientific">Vagococcus intermedius</name>
    <dbReference type="NCBI Taxonomy" id="2991418"/>
    <lineage>
        <taxon>Bacteria</taxon>
        <taxon>Bacillati</taxon>
        <taxon>Bacillota</taxon>
        <taxon>Bacilli</taxon>
        <taxon>Lactobacillales</taxon>
        <taxon>Enterococcaceae</taxon>
        <taxon>Vagococcus</taxon>
    </lineage>
</organism>
<sequence length="128" mass="15426">MYQVIVMYGENEPWWFFEDWELDIVEEDIFDNLIEAKACYREKFAKLHKEYSMIKEKSDYLTAFWEADDLRYCEECDEDLQLYKGLMLLKDCKKLSEAGKELDETINYRRKAKCCQRPSAGTRSNEEN</sequence>
<dbReference type="EMBL" id="CP110232">
    <property type="protein sequence ID" value="WEG72952.1"/>
    <property type="molecule type" value="Genomic_DNA"/>
</dbReference>
<dbReference type="RefSeq" id="WP_275468755.1">
    <property type="nucleotide sequence ID" value="NZ_CP110232.1"/>
</dbReference>
<evidence type="ECO:0000313" key="2">
    <source>
        <dbReference type="Proteomes" id="UP001179647"/>
    </source>
</evidence>
<keyword evidence="2" id="KW-1185">Reference proteome</keyword>
<dbReference type="Proteomes" id="UP001179647">
    <property type="component" value="Chromosome"/>
</dbReference>
<protein>
    <submittedName>
        <fullName evidence="1">DUF1033 family protein</fullName>
    </submittedName>
</protein>
<reference evidence="1" key="1">
    <citation type="submission" date="2022-10" db="EMBL/GenBank/DDBJ databases">
        <title>Vagococcus sp. isolated from poultry meat.</title>
        <authorList>
            <person name="Johansson P."/>
            <person name="Bjorkroth J."/>
        </authorList>
    </citation>
    <scope>NUCLEOTIDE SEQUENCE</scope>
    <source>
        <strain evidence="1">STAA11</strain>
    </source>
</reference>
<dbReference type="Pfam" id="PF06279">
    <property type="entry name" value="DUF1033"/>
    <property type="match status" value="1"/>
</dbReference>
<dbReference type="AlphaFoldDB" id="A0AAF0CUH4"/>
<name>A0AAF0CUH4_9ENTE</name>
<evidence type="ECO:0000313" key="1">
    <source>
        <dbReference type="EMBL" id="WEG72952.1"/>
    </source>
</evidence>
<dbReference type="KEGG" id="vie:OL234_08220"/>
<gene>
    <name evidence="1" type="ORF">OL234_08220</name>
</gene>
<dbReference type="InterPro" id="IPR010434">
    <property type="entry name" value="DUF1033"/>
</dbReference>
<proteinExistence type="predicted"/>